<evidence type="ECO:0000256" key="3">
    <source>
        <dbReference type="ARBA" id="ARBA00007090"/>
    </source>
</evidence>
<dbReference type="GO" id="GO:0005886">
    <property type="term" value="C:plasma membrane"/>
    <property type="evidence" value="ECO:0007669"/>
    <property type="project" value="UniProtKB-SubCell"/>
</dbReference>
<evidence type="ECO:0000313" key="21">
    <source>
        <dbReference type="EMBL" id="BBE20815.1"/>
    </source>
</evidence>
<accession>A0A5K7SH46</accession>
<keyword evidence="9" id="KW-0808">Transferase</keyword>
<evidence type="ECO:0000256" key="18">
    <source>
        <dbReference type="SAM" id="MobiDB-lite"/>
    </source>
</evidence>
<evidence type="ECO:0000256" key="9">
    <source>
        <dbReference type="ARBA" id="ARBA00022679"/>
    </source>
</evidence>
<keyword evidence="10" id="KW-0378">Hydrolase</keyword>
<dbReference type="SUPFAM" id="SSF56601">
    <property type="entry name" value="beta-lactamase/transpeptidase-like"/>
    <property type="match status" value="1"/>
</dbReference>
<evidence type="ECO:0000256" key="15">
    <source>
        <dbReference type="ARBA" id="ARBA00023316"/>
    </source>
</evidence>
<dbReference type="Gene3D" id="1.10.3810.10">
    <property type="entry name" value="Biosynthetic peptidoglycan transglycosylase-like"/>
    <property type="match status" value="1"/>
</dbReference>
<evidence type="ECO:0000259" key="20">
    <source>
        <dbReference type="Pfam" id="PF00912"/>
    </source>
</evidence>
<dbReference type="Gene3D" id="3.40.710.10">
    <property type="entry name" value="DD-peptidase/beta-lactamase superfamily"/>
    <property type="match status" value="2"/>
</dbReference>
<dbReference type="GO" id="GO:0008658">
    <property type="term" value="F:penicillin binding"/>
    <property type="evidence" value="ECO:0007669"/>
    <property type="project" value="InterPro"/>
</dbReference>
<keyword evidence="6" id="KW-0121">Carboxypeptidase</keyword>
<evidence type="ECO:0000256" key="14">
    <source>
        <dbReference type="ARBA" id="ARBA00023268"/>
    </source>
</evidence>
<dbReference type="GO" id="GO:0008955">
    <property type="term" value="F:peptidoglycan glycosyltransferase activity"/>
    <property type="evidence" value="ECO:0007669"/>
    <property type="project" value="UniProtKB-EC"/>
</dbReference>
<protein>
    <submittedName>
        <fullName evidence="21">Multimodular transpeptidase-transglycosylase</fullName>
    </submittedName>
</protein>
<dbReference type="GO" id="GO:0009002">
    <property type="term" value="F:serine-type D-Ala-D-Ala carboxypeptidase activity"/>
    <property type="evidence" value="ECO:0007669"/>
    <property type="project" value="UniProtKB-EC"/>
</dbReference>
<dbReference type="InterPro" id="IPR036950">
    <property type="entry name" value="PBP_transglycosylase"/>
</dbReference>
<dbReference type="InterPro" id="IPR023346">
    <property type="entry name" value="Lysozyme-like_dom_sf"/>
</dbReference>
<keyword evidence="7" id="KW-0645">Protease</keyword>
<dbReference type="InterPro" id="IPR001460">
    <property type="entry name" value="PCN-bd_Tpept"/>
</dbReference>
<comment type="catalytic activity">
    <reaction evidence="17">
        <text>[GlcNAc-(1-&gt;4)-Mur2Ac(oyl-L-Ala-gamma-D-Glu-L-Lys-D-Ala-D-Ala)](n)-di-trans,octa-cis-undecaprenyl diphosphate + beta-D-GlcNAc-(1-&gt;4)-Mur2Ac(oyl-L-Ala-gamma-D-Glu-L-Lys-D-Ala-D-Ala)-di-trans,octa-cis-undecaprenyl diphosphate = [GlcNAc-(1-&gt;4)-Mur2Ac(oyl-L-Ala-gamma-D-Glu-L-Lys-D-Ala-D-Ala)](n+1)-di-trans,octa-cis-undecaprenyl diphosphate + di-trans,octa-cis-undecaprenyl diphosphate + H(+)</text>
        <dbReference type="Rhea" id="RHEA:23708"/>
        <dbReference type="Rhea" id="RHEA-COMP:9602"/>
        <dbReference type="Rhea" id="RHEA-COMP:9603"/>
        <dbReference type="ChEBI" id="CHEBI:15378"/>
        <dbReference type="ChEBI" id="CHEBI:58405"/>
        <dbReference type="ChEBI" id="CHEBI:60033"/>
        <dbReference type="ChEBI" id="CHEBI:78435"/>
        <dbReference type="EC" id="2.4.99.28"/>
    </reaction>
</comment>
<dbReference type="InterPro" id="IPR012338">
    <property type="entry name" value="Beta-lactam/transpept-like"/>
</dbReference>
<dbReference type="Proteomes" id="UP001193389">
    <property type="component" value="Chromosome"/>
</dbReference>
<comment type="similarity">
    <text evidence="3">In the C-terminal section; belongs to the transpeptidase family.</text>
</comment>
<comment type="subcellular location">
    <subcellularLocation>
        <location evidence="1">Cell membrane</location>
    </subcellularLocation>
</comment>
<evidence type="ECO:0000256" key="17">
    <source>
        <dbReference type="ARBA" id="ARBA00049902"/>
    </source>
</evidence>
<keyword evidence="14" id="KW-0511">Multifunctional enzyme</keyword>
<evidence type="ECO:0000256" key="5">
    <source>
        <dbReference type="ARBA" id="ARBA00022475"/>
    </source>
</evidence>
<dbReference type="Pfam" id="PF00905">
    <property type="entry name" value="Transpeptidase"/>
    <property type="match status" value="1"/>
</dbReference>
<evidence type="ECO:0000256" key="10">
    <source>
        <dbReference type="ARBA" id="ARBA00022801"/>
    </source>
</evidence>
<keyword evidence="12" id="KW-0573">Peptidoglycan synthesis</keyword>
<evidence type="ECO:0000256" key="2">
    <source>
        <dbReference type="ARBA" id="ARBA00004752"/>
    </source>
</evidence>
<feature type="domain" description="Glycosyl transferase family 51" evidence="20">
    <location>
        <begin position="36"/>
        <end position="215"/>
    </location>
</feature>
<dbReference type="AlphaFoldDB" id="A0A5K7SH46"/>
<feature type="domain" description="Penicillin-binding protein transpeptidase" evidence="19">
    <location>
        <begin position="389"/>
        <end position="627"/>
    </location>
</feature>
<keyword evidence="8" id="KW-0328">Glycosyltransferase</keyword>
<dbReference type="GO" id="GO:0030288">
    <property type="term" value="C:outer membrane-bounded periplasmic space"/>
    <property type="evidence" value="ECO:0007669"/>
    <property type="project" value="TreeGrafter"/>
</dbReference>
<dbReference type="PANTHER" id="PTHR32282">
    <property type="entry name" value="BINDING PROTEIN TRANSPEPTIDASE, PUTATIVE-RELATED"/>
    <property type="match status" value="1"/>
</dbReference>
<dbReference type="Pfam" id="PF00912">
    <property type="entry name" value="Transgly"/>
    <property type="match status" value="1"/>
</dbReference>
<feature type="compositionally biased region" description="Basic and acidic residues" evidence="18">
    <location>
        <begin position="733"/>
        <end position="748"/>
    </location>
</feature>
<evidence type="ECO:0000256" key="1">
    <source>
        <dbReference type="ARBA" id="ARBA00004236"/>
    </source>
</evidence>
<comment type="pathway">
    <text evidence="2">Cell wall biogenesis; peptidoglycan biosynthesis.</text>
</comment>
<evidence type="ECO:0000256" key="7">
    <source>
        <dbReference type="ARBA" id="ARBA00022670"/>
    </source>
</evidence>
<dbReference type="SUPFAM" id="SSF53955">
    <property type="entry name" value="Lysozyme-like"/>
    <property type="match status" value="1"/>
</dbReference>
<proteinExistence type="inferred from homology"/>
<reference evidence="21" key="1">
    <citation type="journal article" date="2020" name="Int. J. Syst. Evol. Microbiol.">
        <title>Aquipluma nitroreducens gen. nov. sp. nov., a novel facultatively anaerobic bacterium isolated from a freshwater lake.</title>
        <authorList>
            <person name="Watanabe M."/>
            <person name="Kojima H."/>
            <person name="Fukui M."/>
        </authorList>
    </citation>
    <scope>NUCLEOTIDE SEQUENCE</scope>
    <source>
        <strain evidence="21">MeG22</strain>
    </source>
</reference>
<keyword evidence="22" id="KW-1185">Reference proteome</keyword>
<keyword evidence="11" id="KW-0133">Cell shape</keyword>
<comment type="catalytic activity">
    <reaction evidence="16">
        <text>Preferential cleavage: (Ac)2-L-Lys-D-Ala-|-D-Ala. Also transpeptidation of peptidyl-alanyl moieties that are N-acyl substituents of D-alanine.</text>
        <dbReference type="EC" id="3.4.16.4"/>
    </reaction>
</comment>
<gene>
    <name evidence="21" type="ORF">AQPE_5009</name>
</gene>
<evidence type="ECO:0000256" key="4">
    <source>
        <dbReference type="ARBA" id="ARBA00007739"/>
    </source>
</evidence>
<feature type="region of interest" description="Disordered" evidence="18">
    <location>
        <begin position="715"/>
        <end position="750"/>
    </location>
</feature>
<evidence type="ECO:0000256" key="13">
    <source>
        <dbReference type="ARBA" id="ARBA00023136"/>
    </source>
</evidence>
<evidence type="ECO:0000256" key="8">
    <source>
        <dbReference type="ARBA" id="ARBA00022676"/>
    </source>
</evidence>
<evidence type="ECO:0000313" key="22">
    <source>
        <dbReference type="Proteomes" id="UP001193389"/>
    </source>
</evidence>
<sequence>MLFLIVYVGFTGPVPSSEELQKIKNPVSTEVYAADGRILGRYYIENRSNVSFDQISPNVINALIATEDSRFYHHTGIDEIALLRVFLKSVLLQDHSSGGGSTLSQQVAKNLYPRKSFGPLTMPVNKLRESIIAYRLEKVYTKDEILTLYLNTVPFAENTYGIGVASERFFNKPPSKLKVPEAATLVGMLKANNSYNPRKNPERSLDRRNVVIDQMLKYNYISVGEAKLYKAEPLNLTYNLITYNEGPAPYLMEKIRPFLQDWCDNHMKEDETPYNLFTDGLKIRTTIDFDMQLAAENAVSDQMKNLQAVFDAAWGKKNPWGNDKSVVTRAMKRSNRYRSLKKAGVPDDQVKTIFNTPTSVSLFTWDGKKQAEMTPMDSIQYYLKIINTGFMAMDPNSGELKAYIGGNDFRYFQYDHTTSKRQVGSTFKPIVYLAALEAGISPDTYFPNERKVYEDYDNWSPENSHDEYTGFYSMEGALSKSINTIAVEVMMKAGISNVVDLAKRMGIDSDLPPYPSLALGTASVSLQEMVCAYSELVNGGRKVTPYYLKAIESNKGQVLEKFQNIQPDEQVASPENCRIITQMLKSVVNDGTGSSIRSVWGIDSEFAGKTGTTQDQADGWFIGMTPTLVAGAWVGGEDPSIHFRSLGEGAGGKTALPIVGQFYSQILHKSKYQNMRFSTFESPSEESMAMLNIPPYREVLEVGLRGIIHDLFGKKETNPNYDQKKQGKSVAEPNKEEAKPTTETEKKPFWQSMKEIFKKKSK</sequence>
<evidence type="ECO:0000256" key="11">
    <source>
        <dbReference type="ARBA" id="ARBA00022960"/>
    </source>
</evidence>
<keyword evidence="5" id="KW-1003">Cell membrane</keyword>
<dbReference type="GO" id="GO:0006508">
    <property type="term" value="P:proteolysis"/>
    <property type="evidence" value="ECO:0007669"/>
    <property type="project" value="UniProtKB-KW"/>
</dbReference>
<dbReference type="InterPro" id="IPR001264">
    <property type="entry name" value="Glyco_trans_51"/>
</dbReference>
<name>A0A5K7SH46_9BACT</name>
<evidence type="ECO:0000259" key="19">
    <source>
        <dbReference type="Pfam" id="PF00905"/>
    </source>
</evidence>
<dbReference type="GO" id="GO:0008360">
    <property type="term" value="P:regulation of cell shape"/>
    <property type="evidence" value="ECO:0007669"/>
    <property type="project" value="UniProtKB-KW"/>
</dbReference>
<dbReference type="EMBL" id="AP018694">
    <property type="protein sequence ID" value="BBE20815.1"/>
    <property type="molecule type" value="Genomic_DNA"/>
</dbReference>
<dbReference type="GO" id="GO:0071555">
    <property type="term" value="P:cell wall organization"/>
    <property type="evidence" value="ECO:0007669"/>
    <property type="project" value="UniProtKB-KW"/>
</dbReference>
<dbReference type="GO" id="GO:0009252">
    <property type="term" value="P:peptidoglycan biosynthetic process"/>
    <property type="evidence" value="ECO:0007669"/>
    <property type="project" value="UniProtKB-KW"/>
</dbReference>
<evidence type="ECO:0000256" key="16">
    <source>
        <dbReference type="ARBA" id="ARBA00034000"/>
    </source>
</evidence>
<dbReference type="InterPro" id="IPR050396">
    <property type="entry name" value="Glycosyltr_51/Transpeptidase"/>
</dbReference>
<keyword evidence="13" id="KW-0472">Membrane</keyword>
<feature type="compositionally biased region" description="Basic and acidic residues" evidence="18">
    <location>
        <begin position="715"/>
        <end position="725"/>
    </location>
</feature>
<comment type="similarity">
    <text evidence="4">In the N-terminal section; belongs to the glycosyltransferase 51 family.</text>
</comment>
<dbReference type="PANTHER" id="PTHR32282:SF11">
    <property type="entry name" value="PENICILLIN-BINDING PROTEIN 1B"/>
    <property type="match status" value="1"/>
</dbReference>
<keyword evidence="15" id="KW-0961">Cell wall biogenesis/degradation</keyword>
<evidence type="ECO:0000256" key="6">
    <source>
        <dbReference type="ARBA" id="ARBA00022645"/>
    </source>
</evidence>
<dbReference type="KEGG" id="anf:AQPE_5009"/>
<evidence type="ECO:0000256" key="12">
    <source>
        <dbReference type="ARBA" id="ARBA00022984"/>
    </source>
</evidence>
<organism evidence="21 22">
    <name type="scientific">Aquipluma nitroreducens</name>
    <dbReference type="NCBI Taxonomy" id="2010828"/>
    <lineage>
        <taxon>Bacteria</taxon>
        <taxon>Pseudomonadati</taxon>
        <taxon>Bacteroidota</taxon>
        <taxon>Bacteroidia</taxon>
        <taxon>Marinilabiliales</taxon>
        <taxon>Prolixibacteraceae</taxon>
        <taxon>Aquipluma</taxon>
    </lineage>
</organism>